<accession>A0A4V2SQ91</accession>
<keyword evidence="2" id="KW-0969">Cilium</keyword>
<dbReference type="OrthoDB" id="8481974at2"/>
<proteinExistence type="predicted"/>
<dbReference type="InParanoid" id="A0A4V2SQ91"/>
<evidence type="ECO:0000313" key="3">
    <source>
        <dbReference type="Proteomes" id="UP000295399"/>
    </source>
</evidence>
<feature type="transmembrane region" description="Helical" evidence="1">
    <location>
        <begin position="14"/>
        <end position="35"/>
    </location>
</feature>
<organism evidence="2 3">
    <name type="scientific">Rhodothalassium salexigens DSM 2132</name>
    <dbReference type="NCBI Taxonomy" id="1188247"/>
    <lineage>
        <taxon>Bacteria</taxon>
        <taxon>Pseudomonadati</taxon>
        <taxon>Pseudomonadota</taxon>
        <taxon>Alphaproteobacteria</taxon>
        <taxon>Rhodothalassiales</taxon>
        <taxon>Rhodothalassiaceae</taxon>
        <taxon>Rhodothalassium</taxon>
    </lineage>
</organism>
<name>A0A4V2SQ91_RHOSA</name>
<evidence type="ECO:0000256" key="1">
    <source>
        <dbReference type="SAM" id="Phobius"/>
    </source>
</evidence>
<sequence>MSNEDTGKSGPSPIVFALVALLIGLGGGGAAVYFLMPAKAPETAAATDTAEDKAAEVDEASDILHVNVRRFSAPLISQRGTTLGYVWIDVDFVVDGPTNQSLLSARLPRVKNAMLKALHSAPTASPERPGALDVKGVEARMRAAAKAAAGDGVIYQMYITNVQRAPT</sequence>
<evidence type="ECO:0000313" key="2">
    <source>
        <dbReference type="EMBL" id="TCP38146.1"/>
    </source>
</evidence>
<keyword evidence="1" id="KW-1133">Transmembrane helix</keyword>
<comment type="caution">
    <text evidence="2">The sequence shown here is derived from an EMBL/GenBank/DDBJ whole genome shotgun (WGS) entry which is preliminary data.</text>
</comment>
<keyword evidence="2" id="KW-0282">Flagellum</keyword>
<keyword evidence="3" id="KW-1185">Reference proteome</keyword>
<gene>
    <name evidence="2" type="ORF">EV659_10142</name>
</gene>
<keyword evidence="2" id="KW-0966">Cell projection</keyword>
<keyword evidence="1" id="KW-0472">Membrane</keyword>
<dbReference type="Proteomes" id="UP000295399">
    <property type="component" value="Unassembled WGS sequence"/>
</dbReference>
<dbReference type="EMBL" id="SLXO01000001">
    <property type="protein sequence ID" value="TCP38146.1"/>
    <property type="molecule type" value="Genomic_DNA"/>
</dbReference>
<keyword evidence="1" id="KW-0812">Transmembrane</keyword>
<dbReference type="RefSeq" id="WP_132706390.1">
    <property type="nucleotide sequence ID" value="NZ_JACIGF010000001.1"/>
</dbReference>
<protein>
    <submittedName>
        <fullName evidence="2">Flagellar basal body-associated protein FliL</fullName>
    </submittedName>
</protein>
<reference evidence="2 3" key="1">
    <citation type="submission" date="2019-03" db="EMBL/GenBank/DDBJ databases">
        <title>Genomic Encyclopedia of Type Strains, Phase IV (KMG-IV): sequencing the most valuable type-strain genomes for metagenomic binning, comparative biology and taxonomic classification.</title>
        <authorList>
            <person name="Goeker M."/>
        </authorList>
    </citation>
    <scope>NUCLEOTIDE SEQUENCE [LARGE SCALE GENOMIC DNA]</scope>
    <source>
        <strain evidence="2 3">DSM 2132</strain>
    </source>
</reference>
<dbReference type="AlphaFoldDB" id="A0A4V2SQ91"/>